<feature type="transmembrane region" description="Helical" evidence="2">
    <location>
        <begin position="203"/>
        <end position="221"/>
    </location>
</feature>
<dbReference type="InterPro" id="IPR046862">
    <property type="entry name" value="Rhomboid_2"/>
</dbReference>
<dbReference type="KEGG" id="many:MANY_16550"/>
<gene>
    <name evidence="3" type="ORF">MANY_16550</name>
</gene>
<name>A0A6N4W717_9MYCO</name>
<feature type="transmembrane region" description="Helical" evidence="2">
    <location>
        <begin position="179"/>
        <end position="196"/>
    </location>
</feature>
<feature type="transmembrane region" description="Helical" evidence="2">
    <location>
        <begin position="71"/>
        <end position="89"/>
    </location>
</feature>
<dbReference type="Proteomes" id="UP000467249">
    <property type="component" value="Chromosome"/>
</dbReference>
<evidence type="ECO:0000256" key="1">
    <source>
        <dbReference type="SAM" id="MobiDB-lite"/>
    </source>
</evidence>
<keyword evidence="2" id="KW-0812">Transmembrane</keyword>
<feature type="transmembrane region" description="Helical" evidence="2">
    <location>
        <begin position="133"/>
        <end position="149"/>
    </location>
</feature>
<protein>
    <recommendedName>
        <fullName evidence="5">Transmembrane protein</fullName>
    </recommendedName>
</protein>
<dbReference type="RefSeq" id="WP_179967330.1">
    <property type="nucleotide sequence ID" value="NZ_AP022620.1"/>
</dbReference>
<dbReference type="AlphaFoldDB" id="A0A6N4W717"/>
<evidence type="ECO:0000313" key="3">
    <source>
        <dbReference type="EMBL" id="BBZ76318.1"/>
    </source>
</evidence>
<dbReference type="EMBL" id="AP022620">
    <property type="protein sequence ID" value="BBZ76318.1"/>
    <property type="molecule type" value="Genomic_DNA"/>
</dbReference>
<proteinExistence type="predicted"/>
<evidence type="ECO:0000313" key="4">
    <source>
        <dbReference type="Proteomes" id="UP000467249"/>
    </source>
</evidence>
<sequence>MFRSVLARLVRVRVTLGYTAALVAVAAALLALGPHVRDQVIRHASTNLHNLGEGRIGTLIGSAFVNEAEPIYVWLPGLVALLAVAELLLRSWRLVVAFVVGHVGATLLVAAGLAAAVGVGVLSMSVVNVTDVGMSYGAIGVLGALTAAIPRRWRAAWTGWWLAVAFGSAAASGGDFTNVGHAVALVLGMVVGTRFGHPAHWTTARYGLLAIAVSFGFMILAYTPAPVVVMALLGTVGGVAAHWGDRALCARRNAQRNSSALASIQSDSHASGASSSSSPGISQS</sequence>
<feature type="region of interest" description="Disordered" evidence="1">
    <location>
        <begin position="261"/>
        <end position="284"/>
    </location>
</feature>
<evidence type="ECO:0008006" key="5">
    <source>
        <dbReference type="Google" id="ProtNLM"/>
    </source>
</evidence>
<feature type="transmembrane region" description="Helical" evidence="2">
    <location>
        <begin position="12"/>
        <end position="32"/>
    </location>
</feature>
<feature type="compositionally biased region" description="Low complexity" evidence="1">
    <location>
        <begin position="263"/>
        <end position="284"/>
    </location>
</feature>
<feature type="transmembrane region" description="Helical" evidence="2">
    <location>
        <begin position="227"/>
        <end position="244"/>
    </location>
</feature>
<dbReference type="Pfam" id="PF20401">
    <property type="entry name" value="Rhomboid_2"/>
    <property type="match status" value="1"/>
</dbReference>
<feature type="transmembrane region" description="Helical" evidence="2">
    <location>
        <begin position="156"/>
        <end position="173"/>
    </location>
</feature>
<keyword evidence="2" id="KW-0472">Membrane</keyword>
<keyword evidence="4" id="KW-1185">Reference proteome</keyword>
<accession>A0A6N4W717</accession>
<organism evidence="3 4">
    <name type="scientific">Mycolicibacterium anyangense</name>
    <dbReference type="NCBI Taxonomy" id="1431246"/>
    <lineage>
        <taxon>Bacteria</taxon>
        <taxon>Bacillati</taxon>
        <taxon>Actinomycetota</taxon>
        <taxon>Actinomycetes</taxon>
        <taxon>Mycobacteriales</taxon>
        <taxon>Mycobacteriaceae</taxon>
        <taxon>Mycolicibacterium</taxon>
    </lineage>
</organism>
<evidence type="ECO:0000256" key="2">
    <source>
        <dbReference type="SAM" id="Phobius"/>
    </source>
</evidence>
<keyword evidence="2" id="KW-1133">Transmembrane helix</keyword>
<reference evidence="3 4" key="1">
    <citation type="journal article" date="2019" name="Emerg. Microbes Infect.">
        <title>Comprehensive subspecies identification of 175 nontuberculous mycobacteria species based on 7547 genomic profiles.</title>
        <authorList>
            <person name="Matsumoto Y."/>
            <person name="Kinjo T."/>
            <person name="Motooka D."/>
            <person name="Nabeya D."/>
            <person name="Jung N."/>
            <person name="Uechi K."/>
            <person name="Horii T."/>
            <person name="Iida T."/>
            <person name="Fujita J."/>
            <person name="Nakamura S."/>
        </authorList>
    </citation>
    <scope>NUCLEOTIDE SEQUENCE [LARGE SCALE GENOMIC DNA]</scope>
    <source>
        <strain evidence="3 4">JCM 30275</strain>
    </source>
</reference>
<feature type="transmembrane region" description="Helical" evidence="2">
    <location>
        <begin position="96"/>
        <end position="121"/>
    </location>
</feature>